<sequence>MDFLTEAIKYAEAGFPVFPCVPGSKQPLTSDGFKSATTDEEQIEQWWTETPNANIGIATAGLVVVDVDGIDNSWLQGEEELFSQLSLNAVCMTPRNGTHFWFTQPAGEPVKCSAGKVAPNVDIRGDGGYVVVPPSYIEDDKKGIKGKYQWVYPQILGMRSELTPAPEWLMRQLNGSPKELAKDFGGGNIIPSGQRNTALARIAGSVRRIGCSEHEIRSLLRAVNSQRCDPPIDNTEVDRIARSIARYEPDQTAVSHHEDWAGQDDEHAPQVDTDPGTIPEELLTIPGLVGEVIAHNLKTAFKPQPELALAAALCLMSALTGRKVQDARGTRTNLFAFGIAGTGAGKEHARKLNKKILAEIGADDLIGPEGFASHAGVVSCIDEHPVRLFQIDEFGRLLKTLKNPAASPHLYGIVTVLLKLYTSANSQYIGDAYADTKKIKKIDQPHAVLYGTTVPDSFFEGLTFDSLNDGFLSRVLCFFSSDDLPEPVEPELCGLPETILEQAAEWWKYQPGGNLSMLNGQAAIVATTDDANAVFKQVEADCRQRQQEREDSCAALWSRVEEKTRTMALLYACSRDGINPNVDEDAATWAATLVEHMTRQLIYKSNGWITRGQHDANIKEILRAIRNSGPTGMDRTSLGRKFQHLKSKERDEILRHLIDTCQITEDLSDESRPGPKRIVYRDRRYKS</sequence>
<organism evidence="3 4">
    <name type="scientific">Rubinisphaera brasiliensis (strain ATCC 49424 / DSM 5305 / JCM 21570 / IAM 15109 / NBRC 103401 / IFAM 1448)</name>
    <name type="common">Planctomyces brasiliensis</name>
    <dbReference type="NCBI Taxonomy" id="756272"/>
    <lineage>
        <taxon>Bacteria</taxon>
        <taxon>Pseudomonadati</taxon>
        <taxon>Planctomycetota</taxon>
        <taxon>Planctomycetia</taxon>
        <taxon>Planctomycetales</taxon>
        <taxon>Planctomycetaceae</taxon>
        <taxon>Rubinisphaera</taxon>
    </lineage>
</organism>
<dbReference type="Pfam" id="PF08708">
    <property type="entry name" value="PriCT_1"/>
    <property type="match status" value="1"/>
</dbReference>
<dbReference type="EMBL" id="CP002546">
    <property type="protein sequence ID" value="ADY57830.1"/>
    <property type="molecule type" value="Genomic_DNA"/>
</dbReference>
<name>F0SNJ6_RUBBR</name>
<protein>
    <submittedName>
        <fullName evidence="3">Bifunctional DNA primase/polymerase</fullName>
    </submittedName>
</protein>
<proteinExistence type="predicted"/>
<dbReference type="HOGENOM" id="CLU_021302_0_0_0"/>
<dbReference type="OrthoDB" id="247920at2"/>
<evidence type="ECO:0000259" key="1">
    <source>
        <dbReference type="SMART" id="SM00942"/>
    </source>
</evidence>
<accession>F0SNJ6</accession>
<dbReference type="SUPFAM" id="SSF56747">
    <property type="entry name" value="Prim-pol domain"/>
    <property type="match status" value="1"/>
</dbReference>
<dbReference type="KEGG" id="pbs:Plabr_0200"/>
<dbReference type="STRING" id="756272.Plabr_0200"/>
<feature type="domain" description="DNA primase/polymerase bifunctional N-terminal" evidence="2">
    <location>
        <begin position="7"/>
        <end position="169"/>
    </location>
</feature>
<dbReference type="AlphaFoldDB" id="F0SNJ6"/>
<dbReference type="SMART" id="SM00942">
    <property type="entry name" value="PriCT_1"/>
    <property type="match status" value="1"/>
</dbReference>
<dbReference type="InterPro" id="IPR014820">
    <property type="entry name" value="PriCT_1"/>
</dbReference>
<dbReference type="Pfam" id="PF09250">
    <property type="entry name" value="Prim-Pol"/>
    <property type="match status" value="1"/>
</dbReference>
<gene>
    <name evidence="3" type="ordered locus">Plabr_0200</name>
</gene>
<evidence type="ECO:0000313" key="3">
    <source>
        <dbReference type="EMBL" id="ADY57830.1"/>
    </source>
</evidence>
<dbReference type="eggNOG" id="COG3598">
    <property type="taxonomic scope" value="Bacteria"/>
</dbReference>
<keyword evidence="4" id="KW-1185">Reference proteome</keyword>
<dbReference type="CDD" id="cd04859">
    <property type="entry name" value="Prim_Pol"/>
    <property type="match status" value="1"/>
</dbReference>
<feature type="domain" description="Primase C-terminal 1" evidence="1">
    <location>
        <begin position="184"/>
        <end position="250"/>
    </location>
</feature>
<dbReference type="Gene3D" id="3.30.720.160">
    <property type="entry name" value="Bifunctional DNA primase/polymerase, N-terminal"/>
    <property type="match status" value="1"/>
</dbReference>
<dbReference type="SMART" id="SM00943">
    <property type="entry name" value="Prim-Pol"/>
    <property type="match status" value="1"/>
</dbReference>
<dbReference type="Proteomes" id="UP000006860">
    <property type="component" value="Chromosome"/>
</dbReference>
<dbReference type="InterPro" id="IPR015330">
    <property type="entry name" value="DNA_primase/pol_bifunc_N"/>
</dbReference>
<evidence type="ECO:0000313" key="4">
    <source>
        <dbReference type="Proteomes" id="UP000006860"/>
    </source>
</evidence>
<evidence type="ECO:0000259" key="2">
    <source>
        <dbReference type="SMART" id="SM00943"/>
    </source>
</evidence>
<reference evidence="4" key="1">
    <citation type="submission" date="2011-02" db="EMBL/GenBank/DDBJ databases">
        <title>The complete genome of Planctomyces brasiliensis DSM 5305.</title>
        <authorList>
            <person name="Lucas S."/>
            <person name="Copeland A."/>
            <person name="Lapidus A."/>
            <person name="Bruce D."/>
            <person name="Goodwin L."/>
            <person name="Pitluck S."/>
            <person name="Kyrpides N."/>
            <person name="Mavromatis K."/>
            <person name="Pagani I."/>
            <person name="Ivanova N."/>
            <person name="Ovchinnikova G."/>
            <person name="Lu M."/>
            <person name="Detter J.C."/>
            <person name="Han C."/>
            <person name="Land M."/>
            <person name="Hauser L."/>
            <person name="Markowitz V."/>
            <person name="Cheng J.-F."/>
            <person name="Hugenholtz P."/>
            <person name="Woyke T."/>
            <person name="Wu D."/>
            <person name="Tindall B."/>
            <person name="Pomrenke H.G."/>
            <person name="Brambilla E."/>
            <person name="Klenk H.-P."/>
            <person name="Eisen J.A."/>
        </authorList>
    </citation>
    <scope>NUCLEOTIDE SEQUENCE [LARGE SCALE GENOMIC DNA]</scope>
    <source>
        <strain evidence="4">ATCC 49424 / DSM 5305 / JCM 21570 / IAM 15109 / NBRC 103401 / IFAM 1448</strain>
    </source>
</reference>
<dbReference type="RefSeq" id="WP_013626574.1">
    <property type="nucleotide sequence ID" value="NC_015174.1"/>
</dbReference>